<dbReference type="InterPro" id="IPR050273">
    <property type="entry name" value="GppA/Ppx_hydrolase"/>
</dbReference>
<dbReference type="CDD" id="cd24052">
    <property type="entry name" value="ASKHA_NBD_HpPPX-GppA-like"/>
    <property type="match status" value="1"/>
</dbReference>
<dbReference type="Pfam" id="PF02541">
    <property type="entry name" value="Ppx-GppA"/>
    <property type="match status" value="1"/>
</dbReference>
<dbReference type="OrthoDB" id="9807195at2"/>
<name>U4TSF1_9LACO</name>
<dbReference type="Gene3D" id="3.30.420.40">
    <property type="match status" value="1"/>
</dbReference>
<dbReference type="Gene3D" id="3.30.420.150">
    <property type="entry name" value="Exopolyphosphatase. Domain 2"/>
    <property type="match status" value="1"/>
</dbReference>
<evidence type="ECO:0000256" key="2">
    <source>
        <dbReference type="ARBA" id="ARBA00012451"/>
    </source>
</evidence>
<reference evidence="7" key="1">
    <citation type="journal article" date="2013" name="Genome Announc.">
        <title>Whole-Genome Sequencing of Lactobacillus shenzhenensis Strain LY-73T.</title>
        <authorList>
            <person name="Lin Z."/>
            <person name="Liu Z."/>
            <person name="Yang R."/>
            <person name="Zou Y."/>
            <person name="Wan D."/>
            <person name="Chen J."/>
            <person name="Guo M."/>
            <person name="Zhao J."/>
            <person name="Fang C."/>
            <person name="Yang R."/>
            <person name="Liu F."/>
        </authorList>
    </citation>
    <scope>NUCLEOTIDE SEQUENCE [LARGE SCALE GENOMIC DNA]</scope>
    <source>
        <strain evidence="7">LY-73</strain>
    </source>
</reference>
<dbReference type="EMBL" id="KI271598">
    <property type="protein sequence ID" value="ERL64412.1"/>
    <property type="molecule type" value="Genomic_DNA"/>
</dbReference>
<sequence>MENLAVIDLGSNSVRMTITKIADDRTTKVVAQEKEMVRLSEGMGPEKILQEEAMARTIEAVKKFAATFRKLPNVHLKALATAAARQAKNQADFIARLARETGVTVKVISGEQEAYYDYLGVTNTLPVVNSVIMDTGGASIELIYMLHRRVQNLISIPMGSVSLTEKYLDPQHITATDLFRMITAMDRLYNEIWWLDKAKNLPIVALGGSNRTLAKIERRADKTPHFENIHGYRMSTDQVNRVFSTVLGADLEERKEIPGLSKDRADIIVGGMVPIVNLLRFLDSDRLTFSQSGLREGVLYERLGELQVDRTE</sequence>
<protein>
    <recommendedName>
        <fullName evidence="2">exopolyphosphatase</fullName>
        <ecNumber evidence="2">3.6.1.11</ecNumber>
    </recommendedName>
</protein>
<accession>U4TSF1</accession>
<dbReference type="AlphaFoldDB" id="U4TSF1"/>
<dbReference type="InterPro" id="IPR022371">
    <property type="entry name" value="Exopolyphosphatase"/>
</dbReference>
<feature type="domain" description="Ppx/GppA phosphatase N-terminal" evidence="5">
    <location>
        <begin position="22"/>
        <end position="303"/>
    </location>
</feature>
<dbReference type="GO" id="GO:0006793">
    <property type="term" value="P:phosphorus metabolic process"/>
    <property type="evidence" value="ECO:0007669"/>
    <property type="project" value="InterPro"/>
</dbReference>
<dbReference type="GO" id="GO:0004309">
    <property type="term" value="F:exopolyphosphatase activity"/>
    <property type="evidence" value="ECO:0007669"/>
    <property type="project" value="UniProtKB-EC"/>
</dbReference>
<evidence type="ECO:0000259" key="5">
    <source>
        <dbReference type="Pfam" id="PF02541"/>
    </source>
</evidence>
<dbReference type="InterPro" id="IPR003695">
    <property type="entry name" value="Ppx_GppA_N"/>
</dbReference>
<dbReference type="HOGENOM" id="CLU_025908_1_0_9"/>
<keyword evidence="3" id="KW-0378">Hydrolase</keyword>
<evidence type="ECO:0000256" key="1">
    <source>
        <dbReference type="ARBA" id="ARBA00007125"/>
    </source>
</evidence>
<dbReference type="Proteomes" id="UP000030647">
    <property type="component" value="Unassembled WGS sequence"/>
</dbReference>
<evidence type="ECO:0000256" key="3">
    <source>
        <dbReference type="ARBA" id="ARBA00022801"/>
    </source>
</evidence>
<dbReference type="eggNOG" id="COG0248">
    <property type="taxonomic scope" value="Bacteria"/>
</dbReference>
<gene>
    <name evidence="6" type="ORF">L248_0954</name>
</gene>
<evidence type="ECO:0000313" key="7">
    <source>
        <dbReference type="Proteomes" id="UP000030647"/>
    </source>
</evidence>
<dbReference type="PANTHER" id="PTHR30005:SF0">
    <property type="entry name" value="RETROGRADE REGULATION PROTEIN 2"/>
    <property type="match status" value="1"/>
</dbReference>
<proteinExistence type="inferred from homology"/>
<dbReference type="InterPro" id="IPR043129">
    <property type="entry name" value="ATPase_NBD"/>
</dbReference>
<keyword evidence="7" id="KW-1185">Reference proteome</keyword>
<dbReference type="PANTHER" id="PTHR30005">
    <property type="entry name" value="EXOPOLYPHOSPHATASE"/>
    <property type="match status" value="1"/>
</dbReference>
<dbReference type="RefSeq" id="WP_022530286.1">
    <property type="nucleotide sequence ID" value="NZ_KI271598.1"/>
</dbReference>
<dbReference type="SUPFAM" id="SSF53067">
    <property type="entry name" value="Actin-like ATPase domain"/>
    <property type="match status" value="2"/>
</dbReference>
<evidence type="ECO:0000256" key="4">
    <source>
        <dbReference type="ARBA" id="ARBA00047607"/>
    </source>
</evidence>
<dbReference type="NCBIfam" id="TIGR03706">
    <property type="entry name" value="exo_poly_only"/>
    <property type="match status" value="1"/>
</dbReference>
<dbReference type="EC" id="3.6.1.11" evidence="2"/>
<evidence type="ECO:0000313" key="6">
    <source>
        <dbReference type="EMBL" id="ERL64412.1"/>
    </source>
</evidence>
<comment type="similarity">
    <text evidence="1">Belongs to the GppA/Ppx family.</text>
</comment>
<organism evidence="6 7">
    <name type="scientific">Schleiferilactobacillus shenzhenensis LY-73</name>
    <dbReference type="NCBI Taxonomy" id="1231336"/>
    <lineage>
        <taxon>Bacteria</taxon>
        <taxon>Bacillati</taxon>
        <taxon>Bacillota</taxon>
        <taxon>Bacilli</taxon>
        <taxon>Lactobacillales</taxon>
        <taxon>Lactobacillaceae</taxon>
        <taxon>Schleiferilactobacillus</taxon>
    </lineage>
</organism>
<dbReference type="STRING" id="1231336.L248_0954"/>
<comment type="catalytic activity">
    <reaction evidence="4">
        <text>[phosphate](n) + H2O = [phosphate](n-1) + phosphate + H(+)</text>
        <dbReference type="Rhea" id="RHEA:21528"/>
        <dbReference type="Rhea" id="RHEA-COMP:9859"/>
        <dbReference type="Rhea" id="RHEA-COMP:14279"/>
        <dbReference type="ChEBI" id="CHEBI:15377"/>
        <dbReference type="ChEBI" id="CHEBI:15378"/>
        <dbReference type="ChEBI" id="CHEBI:16838"/>
        <dbReference type="ChEBI" id="CHEBI:43474"/>
        <dbReference type="EC" id="3.6.1.11"/>
    </reaction>
</comment>